<dbReference type="PATRIC" id="fig|1422.17.peg.31"/>
<gene>
    <name evidence="1" type="ORF">B4114_1367</name>
</gene>
<accession>A0A150NFD7</accession>
<evidence type="ECO:0000313" key="1">
    <source>
        <dbReference type="EMBL" id="KYD35416.1"/>
    </source>
</evidence>
<proteinExistence type="predicted"/>
<dbReference type="EMBL" id="LQYY01000001">
    <property type="protein sequence ID" value="KYD35416.1"/>
    <property type="molecule type" value="Genomic_DNA"/>
</dbReference>
<protein>
    <submittedName>
        <fullName evidence="1">Uncharacterized protein</fullName>
    </submittedName>
</protein>
<organism evidence="1 2">
    <name type="scientific">Geobacillus stearothermophilus</name>
    <name type="common">Bacillus stearothermophilus</name>
    <dbReference type="NCBI Taxonomy" id="1422"/>
    <lineage>
        <taxon>Bacteria</taxon>
        <taxon>Bacillati</taxon>
        <taxon>Bacillota</taxon>
        <taxon>Bacilli</taxon>
        <taxon>Bacillales</taxon>
        <taxon>Anoxybacillaceae</taxon>
        <taxon>Geobacillus</taxon>
    </lineage>
</organism>
<sequence length="58" mass="6740">MRGRRRLFLSVRSSFSYDEQRAEKGTGRVPRYIPVPVRSGSNYSYTKTPLLSKKMSLK</sequence>
<dbReference type="Proteomes" id="UP000075517">
    <property type="component" value="Unassembled WGS sequence"/>
</dbReference>
<dbReference type="AlphaFoldDB" id="A0A150NFD7"/>
<reference evidence="1 2" key="1">
    <citation type="submission" date="2016-01" db="EMBL/GenBank/DDBJ databases">
        <title>Draft Genome Sequences of Seven Thermophilic Sporeformers Isolated from Foods.</title>
        <authorList>
            <person name="Berendsen E.M."/>
            <person name="Wells-Bennik M.H."/>
            <person name="Krawcyk A.O."/>
            <person name="De Jong A."/>
            <person name="Holsappel S."/>
            <person name="Eijlander R.T."/>
            <person name="Kuipers O.P."/>
        </authorList>
    </citation>
    <scope>NUCLEOTIDE SEQUENCE [LARGE SCALE GENOMIC DNA]</scope>
    <source>
        <strain evidence="1 2">B4114</strain>
    </source>
</reference>
<comment type="caution">
    <text evidence="1">The sequence shown here is derived from an EMBL/GenBank/DDBJ whole genome shotgun (WGS) entry which is preliminary data.</text>
</comment>
<name>A0A150NFD7_GEOSE</name>
<evidence type="ECO:0000313" key="2">
    <source>
        <dbReference type="Proteomes" id="UP000075517"/>
    </source>
</evidence>